<keyword evidence="1" id="KW-1133">Transmembrane helix</keyword>
<evidence type="ECO:0000313" key="5">
    <source>
        <dbReference type="Proteomes" id="UP000224607"/>
    </source>
</evidence>
<proteinExistence type="predicted"/>
<evidence type="ECO:0000313" key="4">
    <source>
        <dbReference type="Proteomes" id="UP000198919"/>
    </source>
</evidence>
<protein>
    <submittedName>
        <fullName evidence="3">Uncharacterized protein</fullName>
    </submittedName>
</protein>
<dbReference type="EMBL" id="NITY01000001">
    <property type="protein sequence ID" value="PHM46261.1"/>
    <property type="molecule type" value="Genomic_DNA"/>
</dbReference>
<feature type="transmembrane region" description="Helical" evidence="1">
    <location>
        <begin position="35"/>
        <end position="58"/>
    </location>
</feature>
<reference evidence="2 5" key="3">
    <citation type="journal article" date="2017" name="Nat. Microbiol.">
        <title>Natural product diversity associated with the nematode symbionts Photorhabdus and Xenorhabdus.</title>
        <authorList>
            <person name="Tobias N.J."/>
            <person name="Wolff H."/>
            <person name="Djahanschiri B."/>
            <person name="Grundmann F."/>
            <person name="Kronenwerth M."/>
            <person name="Shi Y.M."/>
            <person name="Simonyi S."/>
            <person name="Grun P."/>
            <person name="Shapiro-Ilan D."/>
            <person name="Pidot S.J."/>
            <person name="Stinear T.P."/>
            <person name="Ebersberger I."/>
            <person name="Bode H.B."/>
        </authorList>
    </citation>
    <scope>NUCLEOTIDE SEQUENCE [LARGE SCALE GENOMIC DNA]</scope>
    <source>
        <strain evidence="2 5">DSM 17908</strain>
    </source>
</reference>
<dbReference type="Proteomes" id="UP000198919">
    <property type="component" value="Unassembled WGS sequence"/>
</dbReference>
<gene>
    <name evidence="3" type="ORF">SAMN05421680_102263</name>
    <name evidence="2" type="ORF">Xmau_00669</name>
</gene>
<evidence type="ECO:0000313" key="3">
    <source>
        <dbReference type="EMBL" id="SFI61650.1"/>
    </source>
</evidence>
<reference evidence="4" key="1">
    <citation type="submission" date="2016-10" db="EMBL/GenBank/DDBJ databases">
        <authorList>
            <person name="Varghese N."/>
            <person name="Submissions S."/>
        </authorList>
    </citation>
    <scope>NUCLEOTIDE SEQUENCE [LARGE SCALE GENOMIC DNA]</scope>
    <source>
        <strain evidence="4">DSM 17908</strain>
    </source>
</reference>
<feature type="transmembrane region" description="Helical" evidence="1">
    <location>
        <begin position="6"/>
        <end position="26"/>
    </location>
</feature>
<dbReference type="STRING" id="351675.SAMN05421680_102263"/>
<dbReference type="AlphaFoldDB" id="A0A1I3JNF4"/>
<dbReference type="Proteomes" id="UP000224607">
    <property type="component" value="Unassembled WGS sequence"/>
</dbReference>
<name>A0A1I3JNF4_9GAMM</name>
<evidence type="ECO:0000313" key="2">
    <source>
        <dbReference type="EMBL" id="PHM46261.1"/>
    </source>
</evidence>
<keyword evidence="1" id="KW-0472">Membrane</keyword>
<accession>A0A1I3JNF4</accession>
<sequence length="69" mass="8009">MIFLALRVFRIIIFFPLFMIISYFFISERSMKKSLLLSLVAATLFFLIDIFIPTLILYPSRVLGLLGFG</sequence>
<organism evidence="3 4">
    <name type="scientific">Xenorhabdus mauleonii</name>
    <dbReference type="NCBI Taxonomy" id="351675"/>
    <lineage>
        <taxon>Bacteria</taxon>
        <taxon>Pseudomonadati</taxon>
        <taxon>Pseudomonadota</taxon>
        <taxon>Gammaproteobacteria</taxon>
        <taxon>Enterobacterales</taxon>
        <taxon>Morganellaceae</taxon>
        <taxon>Xenorhabdus</taxon>
    </lineage>
</organism>
<keyword evidence="1" id="KW-0812">Transmembrane</keyword>
<reference evidence="3" key="2">
    <citation type="submission" date="2016-10" db="EMBL/GenBank/DDBJ databases">
        <authorList>
            <person name="de Groot N.N."/>
        </authorList>
    </citation>
    <scope>NUCLEOTIDE SEQUENCE [LARGE SCALE GENOMIC DNA]</scope>
    <source>
        <strain evidence="3">DSM 17908</strain>
    </source>
</reference>
<evidence type="ECO:0000256" key="1">
    <source>
        <dbReference type="SAM" id="Phobius"/>
    </source>
</evidence>
<dbReference type="EMBL" id="FORG01000002">
    <property type="protein sequence ID" value="SFI61650.1"/>
    <property type="molecule type" value="Genomic_DNA"/>
</dbReference>
<keyword evidence="5" id="KW-1185">Reference proteome</keyword>